<comment type="caution">
    <text evidence="2">The sequence shown here is derived from an EMBL/GenBank/DDBJ whole genome shotgun (WGS) entry which is preliminary data.</text>
</comment>
<evidence type="ECO:0000313" key="2">
    <source>
        <dbReference type="EMBL" id="MBB5997802.1"/>
    </source>
</evidence>
<protein>
    <submittedName>
        <fullName evidence="2">Nitroimidazol reductase NimA-like FMN-containing flavoprotein (Pyridoxamine 5'-phosphate oxidase superfamily)</fullName>
    </submittedName>
</protein>
<reference evidence="2 3" key="1">
    <citation type="submission" date="2020-08" db="EMBL/GenBank/DDBJ databases">
        <title>Sequencing the genomes of 1000 actinobacteria strains.</title>
        <authorList>
            <person name="Klenk H.-P."/>
        </authorList>
    </citation>
    <scope>NUCLEOTIDE SEQUENCE [LARGE SCALE GENOMIC DNA]</scope>
    <source>
        <strain evidence="2 3">DSM 44593</strain>
    </source>
</reference>
<evidence type="ECO:0000313" key="3">
    <source>
        <dbReference type="Proteomes" id="UP000578077"/>
    </source>
</evidence>
<gene>
    <name evidence="2" type="ORF">HNR25_001553</name>
</gene>
<dbReference type="InterPro" id="IPR024747">
    <property type="entry name" value="Pyridox_Oxase-rel"/>
</dbReference>
<dbReference type="Gene3D" id="2.30.110.10">
    <property type="entry name" value="Electron Transport, Fmn-binding Protein, Chain A"/>
    <property type="match status" value="1"/>
</dbReference>
<dbReference type="AlphaFoldDB" id="A0A841E4V5"/>
<keyword evidence="3" id="KW-1185">Reference proteome</keyword>
<evidence type="ECO:0000256" key="1">
    <source>
        <dbReference type="SAM" id="MobiDB-lite"/>
    </source>
</evidence>
<dbReference type="RefSeq" id="WP_184634004.1">
    <property type="nucleotide sequence ID" value="NZ_BAABKT010000005.1"/>
</dbReference>
<dbReference type="EMBL" id="JACHLY010000001">
    <property type="protein sequence ID" value="MBB5997802.1"/>
    <property type="molecule type" value="Genomic_DNA"/>
</dbReference>
<feature type="compositionally biased region" description="Low complexity" evidence="1">
    <location>
        <begin position="1"/>
        <end position="18"/>
    </location>
</feature>
<name>A0A841E4V5_9ACTN</name>
<proteinExistence type="predicted"/>
<feature type="region of interest" description="Disordered" evidence="1">
    <location>
        <begin position="1"/>
        <end position="20"/>
    </location>
</feature>
<dbReference type="Pfam" id="PF12900">
    <property type="entry name" value="Pyridox_ox_2"/>
    <property type="match status" value="1"/>
</dbReference>
<organism evidence="2 3">
    <name type="scientific">Streptomonospora salina</name>
    <dbReference type="NCBI Taxonomy" id="104205"/>
    <lineage>
        <taxon>Bacteria</taxon>
        <taxon>Bacillati</taxon>
        <taxon>Actinomycetota</taxon>
        <taxon>Actinomycetes</taxon>
        <taxon>Streptosporangiales</taxon>
        <taxon>Nocardiopsidaceae</taxon>
        <taxon>Streptomonospora</taxon>
    </lineage>
</organism>
<sequence>MSATPARYAPTPRTTPVRNADRAGYDRALVHAVLDAEYLCHVGFVADGAPVVLPTLYARAEDRLYLHGSSGARLMRIAREGGVDVCVTVTCLDGLVLARSAMHHSANYRSVVAHGTAHRVADEREARGALDRILDHVVAGRAADVRPPSAKELAATGVLRLDLAEVSAKVRSGGVNDEPQDRDLPHWAGVLPVRRTVGAPEPDPELSDGVALPAYLEPYRAG</sequence>
<dbReference type="PANTHER" id="PTHR34071:SF2">
    <property type="entry name" value="FLAVIN-NUCLEOTIDE-BINDING PROTEIN"/>
    <property type="match status" value="1"/>
</dbReference>
<accession>A0A841E4V5</accession>
<dbReference type="InterPro" id="IPR012349">
    <property type="entry name" value="Split_barrel_FMN-bd"/>
</dbReference>
<dbReference type="Proteomes" id="UP000578077">
    <property type="component" value="Unassembled WGS sequence"/>
</dbReference>
<dbReference type="PANTHER" id="PTHR34071">
    <property type="entry name" value="5-NITROIMIDAZOLE ANTIBIOTICS RESISTANCE PROTEIN, NIMA-FAMILY-RELATED PROTEIN-RELATED"/>
    <property type="match status" value="1"/>
</dbReference>
<dbReference type="SUPFAM" id="SSF50475">
    <property type="entry name" value="FMN-binding split barrel"/>
    <property type="match status" value="1"/>
</dbReference>